<dbReference type="STRING" id="419940.SAMN05421824_2858"/>
<dbReference type="AlphaFoldDB" id="A0A1H9KXA0"/>
<dbReference type="RefSeq" id="WP_092580768.1">
    <property type="nucleotide sequence ID" value="NZ_FOFN01000005.1"/>
</dbReference>
<keyword evidence="2" id="KW-1185">Reference proteome</keyword>
<dbReference type="EMBL" id="FOFN01000005">
    <property type="protein sequence ID" value="SER03792.1"/>
    <property type="molecule type" value="Genomic_DNA"/>
</dbReference>
<dbReference type="Proteomes" id="UP000198999">
    <property type="component" value="Unassembled WGS sequence"/>
</dbReference>
<organism evidence="1 2">
    <name type="scientific">Hyunsoonleella jejuensis</name>
    <dbReference type="NCBI Taxonomy" id="419940"/>
    <lineage>
        <taxon>Bacteria</taxon>
        <taxon>Pseudomonadati</taxon>
        <taxon>Bacteroidota</taxon>
        <taxon>Flavobacteriia</taxon>
        <taxon>Flavobacteriales</taxon>
        <taxon>Flavobacteriaceae</taxon>
    </lineage>
</organism>
<gene>
    <name evidence="1" type="ORF">SAMN05421824_2858</name>
</gene>
<accession>A0A1H9KXA0</accession>
<reference evidence="1 2" key="1">
    <citation type="submission" date="2016-10" db="EMBL/GenBank/DDBJ databases">
        <authorList>
            <person name="de Groot N.N."/>
        </authorList>
    </citation>
    <scope>NUCLEOTIDE SEQUENCE [LARGE SCALE GENOMIC DNA]</scope>
    <source>
        <strain evidence="1 2">DSM 21035</strain>
    </source>
</reference>
<sequence length="108" mass="12090">MKFLKNAERILLFGVLFLFLIPNFEAQTKKLKRPNKGVGVSSLDRFVGESFDIYDKVHMYDGYAEAGTAPEDKDIDVLEEALDDLEGLNYSAPDIFSIGVITQKHASC</sequence>
<evidence type="ECO:0000313" key="2">
    <source>
        <dbReference type="Proteomes" id="UP000198999"/>
    </source>
</evidence>
<protein>
    <submittedName>
        <fullName evidence="1">Uncharacterized protein</fullName>
    </submittedName>
</protein>
<dbReference type="OrthoDB" id="9800869at2"/>
<name>A0A1H9KXA0_9FLAO</name>
<proteinExistence type="predicted"/>
<evidence type="ECO:0000313" key="1">
    <source>
        <dbReference type="EMBL" id="SER03792.1"/>
    </source>
</evidence>